<dbReference type="KEGG" id="ble:BleG1_0190"/>
<dbReference type="InterPro" id="IPR013154">
    <property type="entry name" value="ADH-like_N"/>
</dbReference>
<dbReference type="PATRIC" id="fig|1246626.3.peg.172"/>
<dbReference type="InterPro" id="IPR050700">
    <property type="entry name" value="YIM1/Zinc_Alcohol_DH_Fams"/>
</dbReference>
<keyword evidence="4" id="KW-1185">Reference proteome</keyword>
<protein>
    <submittedName>
        <fullName evidence="3">Alcohol dehydrogenase</fullName>
    </submittedName>
</protein>
<accession>A0A060LWY1</accession>
<dbReference type="SUPFAM" id="SSF51735">
    <property type="entry name" value="NAD(P)-binding Rossmann-fold domains"/>
    <property type="match status" value="1"/>
</dbReference>
<dbReference type="PANTHER" id="PTHR11695">
    <property type="entry name" value="ALCOHOL DEHYDROGENASE RELATED"/>
    <property type="match status" value="1"/>
</dbReference>
<dbReference type="EMBL" id="CP003923">
    <property type="protein sequence ID" value="AIC92798.1"/>
    <property type="molecule type" value="Genomic_DNA"/>
</dbReference>
<dbReference type="InterPro" id="IPR011032">
    <property type="entry name" value="GroES-like_sf"/>
</dbReference>
<dbReference type="HOGENOM" id="CLU_026673_3_3_9"/>
<dbReference type="SMART" id="SM00829">
    <property type="entry name" value="PKS_ER"/>
    <property type="match status" value="1"/>
</dbReference>
<dbReference type="Gene3D" id="3.90.180.10">
    <property type="entry name" value="Medium-chain alcohol dehydrogenases, catalytic domain"/>
    <property type="match status" value="1"/>
</dbReference>
<organism evidence="3 4">
    <name type="scientific">Shouchella lehensis G1</name>
    <dbReference type="NCBI Taxonomy" id="1246626"/>
    <lineage>
        <taxon>Bacteria</taxon>
        <taxon>Bacillati</taxon>
        <taxon>Bacillota</taxon>
        <taxon>Bacilli</taxon>
        <taxon>Bacillales</taxon>
        <taxon>Bacillaceae</taxon>
        <taxon>Shouchella</taxon>
    </lineage>
</organism>
<dbReference type="CDD" id="cd05289">
    <property type="entry name" value="MDR_like_2"/>
    <property type="match status" value="1"/>
</dbReference>
<evidence type="ECO:0000313" key="3">
    <source>
        <dbReference type="EMBL" id="AIC92798.1"/>
    </source>
</evidence>
<dbReference type="InterPro" id="IPR002364">
    <property type="entry name" value="Quin_OxRdtase/zeta-crystal_CS"/>
</dbReference>
<evidence type="ECO:0000259" key="2">
    <source>
        <dbReference type="SMART" id="SM00829"/>
    </source>
</evidence>
<keyword evidence="1" id="KW-0560">Oxidoreductase</keyword>
<proteinExistence type="predicted"/>
<dbReference type="PROSITE" id="PS01162">
    <property type="entry name" value="QOR_ZETA_CRYSTAL"/>
    <property type="match status" value="1"/>
</dbReference>
<dbReference type="GO" id="GO:0016491">
    <property type="term" value="F:oxidoreductase activity"/>
    <property type="evidence" value="ECO:0007669"/>
    <property type="project" value="UniProtKB-KW"/>
</dbReference>
<dbReference type="AlphaFoldDB" id="A0A060LWY1"/>
<dbReference type="InterPro" id="IPR020843">
    <property type="entry name" value="ER"/>
</dbReference>
<dbReference type="InterPro" id="IPR036291">
    <property type="entry name" value="NAD(P)-bd_dom_sf"/>
</dbReference>
<dbReference type="Gene3D" id="3.40.50.720">
    <property type="entry name" value="NAD(P)-binding Rossmann-like Domain"/>
    <property type="match status" value="1"/>
</dbReference>
<dbReference type="SUPFAM" id="SSF50129">
    <property type="entry name" value="GroES-like"/>
    <property type="match status" value="1"/>
</dbReference>
<gene>
    <name evidence="3" type="ORF">BleG1_0190</name>
</gene>
<dbReference type="Pfam" id="PF08240">
    <property type="entry name" value="ADH_N"/>
    <property type="match status" value="1"/>
</dbReference>
<name>A0A060LWY1_9BACI</name>
<dbReference type="RefSeq" id="WP_038476080.1">
    <property type="nucleotide sequence ID" value="NZ_CP003923.1"/>
</dbReference>
<dbReference type="OrthoDB" id="9792162at2"/>
<dbReference type="Proteomes" id="UP000027142">
    <property type="component" value="Chromosome"/>
</dbReference>
<dbReference type="PANTHER" id="PTHR11695:SF294">
    <property type="entry name" value="RETICULON-4-INTERACTING PROTEIN 1, MITOCHONDRIAL"/>
    <property type="match status" value="1"/>
</dbReference>
<evidence type="ECO:0000313" key="4">
    <source>
        <dbReference type="Proteomes" id="UP000027142"/>
    </source>
</evidence>
<reference evidence="3 4" key="1">
    <citation type="journal article" date="2014" name="Gene">
        <title>A comparative genomic analysis of the alkalitolerant soil bacterium Bacillus lehensis G1.</title>
        <authorList>
            <person name="Noor Y.M."/>
            <person name="Samsulrizal N.H."/>
            <person name="Jema'on N.A."/>
            <person name="Low K.O."/>
            <person name="Ramli A.N."/>
            <person name="Alias N.I."/>
            <person name="Damis S.I."/>
            <person name="Fuzi S.F."/>
            <person name="Isa M.N."/>
            <person name="Murad A.M."/>
            <person name="Raih M.F."/>
            <person name="Bakar F.D."/>
            <person name="Najimudin N."/>
            <person name="Mahadi N.M."/>
            <person name="Illias R.M."/>
        </authorList>
    </citation>
    <scope>NUCLEOTIDE SEQUENCE [LARGE SCALE GENOMIC DNA]</scope>
    <source>
        <strain evidence="3 4">G1</strain>
    </source>
</reference>
<sequence length="311" mass="34097">MRAVAIKQYGGIEQLKEIELERPTIESGQVLVRLEATSVNPIDWKLREGYLRQMLDWSFPIVLGWDAAGVIEEVGANVTEWKVGDRVFARPETTRHGTYAEFVAVDAHLLSFIPDNMTSVEAAAVPLAGLTAWQALFTHGNVAEGERVLIHAGAGGVGHLAIQLAKHAGAYVYTTASKKNHELVKQLGADEVIDYKTESFENRLSELDLVFDTVGGDVQSNSYKVLKKETGRLVTIVGIQDEKEAAAYDVKAYGVWLEPDGEQLKRLAALVEESQLKVVIHASYPFSEKGIKDAHSLSETGHVSGKIVITF</sequence>
<dbReference type="eggNOG" id="COG0604">
    <property type="taxonomic scope" value="Bacteria"/>
</dbReference>
<evidence type="ECO:0000256" key="1">
    <source>
        <dbReference type="ARBA" id="ARBA00023002"/>
    </source>
</evidence>
<dbReference type="STRING" id="1246626.BleG1_0190"/>
<dbReference type="Pfam" id="PF13602">
    <property type="entry name" value="ADH_zinc_N_2"/>
    <property type="match status" value="1"/>
</dbReference>
<feature type="domain" description="Enoyl reductase (ER)" evidence="2">
    <location>
        <begin position="10"/>
        <end position="309"/>
    </location>
</feature>
<dbReference type="GO" id="GO:0008270">
    <property type="term" value="F:zinc ion binding"/>
    <property type="evidence" value="ECO:0007669"/>
    <property type="project" value="InterPro"/>
</dbReference>